<protein>
    <submittedName>
        <fullName evidence="9">Ribose ABC transporter permease</fullName>
    </submittedName>
</protein>
<evidence type="ECO:0000256" key="8">
    <source>
        <dbReference type="SAM" id="Phobius"/>
    </source>
</evidence>
<accession>A0A1F5YKQ7</accession>
<evidence type="ECO:0000256" key="5">
    <source>
        <dbReference type="ARBA" id="ARBA00022692"/>
    </source>
</evidence>
<dbReference type="Proteomes" id="UP000179129">
    <property type="component" value="Unassembled WGS sequence"/>
</dbReference>
<dbReference type="PANTHER" id="PTHR32196">
    <property type="entry name" value="ABC TRANSPORTER PERMEASE PROTEIN YPHD-RELATED-RELATED"/>
    <property type="match status" value="1"/>
</dbReference>
<comment type="subcellular location">
    <subcellularLocation>
        <location evidence="1">Cell membrane</location>
        <topology evidence="1">Multi-pass membrane protein</topology>
    </subcellularLocation>
</comment>
<dbReference type="STRING" id="1817867.A3F83_07260"/>
<gene>
    <name evidence="9" type="ORF">A3F83_07260</name>
</gene>
<dbReference type="Pfam" id="PF02653">
    <property type="entry name" value="BPD_transp_2"/>
    <property type="match status" value="1"/>
</dbReference>
<feature type="transmembrane region" description="Helical" evidence="8">
    <location>
        <begin position="256"/>
        <end position="286"/>
    </location>
</feature>
<feature type="transmembrane region" description="Helical" evidence="8">
    <location>
        <begin position="46"/>
        <end position="67"/>
    </location>
</feature>
<keyword evidence="3" id="KW-1003">Cell membrane</keyword>
<feature type="transmembrane region" description="Helical" evidence="8">
    <location>
        <begin position="20"/>
        <end position="40"/>
    </location>
</feature>
<reference evidence="9 10" key="1">
    <citation type="journal article" date="2016" name="Nat. Commun.">
        <title>Thousands of microbial genomes shed light on interconnected biogeochemical processes in an aquifer system.</title>
        <authorList>
            <person name="Anantharaman K."/>
            <person name="Brown C.T."/>
            <person name="Hug L.A."/>
            <person name="Sharon I."/>
            <person name="Castelle C.J."/>
            <person name="Probst A.J."/>
            <person name="Thomas B.C."/>
            <person name="Singh A."/>
            <person name="Wilkins M.J."/>
            <person name="Karaoz U."/>
            <person name="Brodie E.L."/>
            <person name="Williams K.H."/>
            <person name="Hubbard S.S."/>
            <person name="Banfield J.F."/>
        </authorList>
    </citation>
    <scope>NUCLEOTIDE SEQUENCE [LARGE SCALE GENOMIC DNA]</scope>
</reference>
<keyword evidence="2" id="KW-0813">Transport</keyword>
<dbReference type="InterPro" id="IPR001851">
    <property type="entry name" value="ABC_transp_permease"/>
</dbReference>
<organism evidence="9 10">
    <name type="scientific">Candidatus Glassbacteria bacterium RIFCSPLOWO2_12_FULL_58_11</name>
    <dbReference type="NCBI Taxonomy" id="1817867"/>
    <lineage>
        <taxon>Bacteria</taxon>
        <taxon>Candidatus Glassiibacteriota</taxon>
    </lineage>
</organism>
<feature type="transmembrane region" description="Helical" evidence="8">
    <location>
        <begin position="170"/>
        <end position="189"/>
    </location>
</feature>
<feature type="transmembrane region" description="Helical" evidence="8">
    <location>
        <begin position="298"/>
        <end position="315"/>
    </location>
</feature>
<dbReference type="PANTHER" id="PTHR32196:SF21">
    <property type="entry name" value="ABC TRANSPORTER PERMEASE PROTEIN YPHD-RELATED"/>
    <property type="match status" value="1"/>
</dbReference>
<feature type="transmembrane region" description="Helical" evidence="8">
    <location>
        <begin position="74"/>
        <end position="92"/>
    </location>
</feature>
<evidence type="ECO:0000256" key="3">
    <source>
        <dbReference type="ARBA" id="ARBA00022475"/>
    </source>
</evidence>
<keyword evidence="6 8" id="KW-1133">Transmembrane helix</keyword>
<evidence type="ECO:0000256" key="6">
    <source>
        <dbReference type="ARBA" id="ARBA00022989"/>
    </source>
</evidence>
<evidence type="ECO:0000256" key="7">
    <source>
        <dbReference type="ARBA" id="ARBA00023136"/>
    </source>
</evidence>
<keyword evidence="7 8" id="KW-0472">Membrane</keyword>
<evidence type="ECO:0000313" key="9">
    <source>
        <dbReference type="EMBL" id="OGG00452.1"/>
    </source>
</evidence>
<dbReference type="AlphaFoldDB" id="A0A1F5YKQ7"/>
<feature type="transmembrane region" description="Helical" evidence="8">
    <location>
        <begin position="218"/>
        <end position="236"/>
    </location>
</feature>
<comment type="caution">
    <text evidence="9">The sequence shown here is derived from an EMBL/GenBank/DDBJ whole genome shotgun (WGS) entry which is preliminary data.</text>
</comment>
<dbReference type="EMBL" id="MFIX01000256">
    <property type="protein sequence ID" value="OGG00452.1"/>
    <property type="molecule type" value="Genomic_DNA"/>
</dbReference>
<dbReference type="CDD" id="cd06579">
    <property type="entry name" value="TM_PBP1_transp_AraH_like"/>
    <property type="match status" value="1"/>
</dbReference>
<name>A0A1F5YKQ7_9BACT</name>
<keyword evidence="5 8" id="KW-0812">Transmembrane</keyword>
<dbReference type="GO" id="GO:0022857">
    <property type="term" value="F:transmembrane transporter activity"/>
    <property type="evidence" value="ECO:0007669"/>
    <property type="project" value="InterPro"/>
</dbReference>
<evidence type="ECO:0000313" key="10">
    <source>
        <dbReference type="Proteomes" id="UP000179129"/>
    </source>
</evidence>
<evidence type="ECO:0000256" key="2">
    <source>
        <dbReference type="ARBA" id="ARBA00022448"/>
    </source>
</evidence>
<feature type="transmembrane region" description="Helical" evidence="8">
    <location>
        <begin position="98"/>
        <end position="120"/>
    </location>
</feature>
<dbReference type="GO" id="GO:0005886">
    <property type="term" value="C:plasma membrane"/>
    <property type="evidence" value="ECO:0007669"/>
    <property type="project" value="UniProtKB-SubCell"/>
</dbReference>
<keyword evidence="4" id="KW-0997">Cell inner membrane</keyword>
<evidence type="ECO:0000256" key="1">
    <source>
        <dbReference type="ARBA" id="ARBA00004651"/>
    </source>
</evidence>
<evidence type="ECO:0000256" key="4">
    <source>
        <dbReference type="ARBA" id="ARBA00022519"/>
    </source>
</evidence>
<sequence>MAEESEKAVPGTLGELARKLASLLSLLILGGVLSILSPYFLTLDNLFAIGLQMSVIAIIAIGQMLIIISAGIDLSVGSILALSGIVCTIFLADGVPLGLALTGGVAAGTLCGLVNGFLVSKGRIPPFIATLGMMGMARGVALILSGGAGVQLSSLPESFIFLGAGRLFRVVPVPVVITAVLAALGAGLLKYTRLGRYTYAIGSNQEAARLSGVNVQRCLIYIYTICGALSGLAGVILSSRLRSGQPTAGTGWELDVIAACVIGGASLSGGEGTIAGALIGALIMGVLRNGCNLLDVSAFWQQVAIGAIIVIAVFIDQYRHSKGAA</sequence>
<proteinExistence type="predicted"/>